<dbReference type="OrthoDB" id="9794694at2"/>
<dbReference type="GO" id="GO:0006351">
    <property type="term" value="P:DNA-templated transcription"/>
    <property type="evidence" value="ECO:0007669"/>
    <property type="project" value="TreeGrafter"/>
</dbReference>
<dbReference type="InterPro" id="IPR058163">
    <property type="entry name" value="LysR-type_TF_proteobact-type"/>
</dbReference>
<dbReference type="InterPro" id="IPR036388">
    <property type="entry name" value="WH-like_DNA-bd_sf"/>
</dbReference>
<dbReference type="SUPFAM" id="SSF46785">
    <property type="entry name" value="Winged helix' DNA-binding domain"/>
    <property type="match status" value="1"/>
</dbReference>
<accession>A0A6N1ATY2</accession>
<dbReference type="InterPro" id="IPR000847">
    <property type="entry name" value="LysR_HTH_N"/>
</dbReference>
<keyword evidence="2" id="KW-0805">Transcription regulation</keyword>
<evidence type="ECO:0000256" key="4">
    <source>
        <dbReference type="ARBA" id="ARBA00023163"/>
    </source>
</evidence>
<name>A0A6N1ATY2_9PROT</name>
<dbReference type="PROSITE" id="PS50931">
    <property type="entry name" value="HTH_LYSR"/>
    <property type="match status" value="1"/>
</dbReference>
<dbReference type="InterPro" id="IPR036390">
    <property type="entry name" value="WH_DNA-bd_sf"/>
</dbReference>
<comment type="similarity">
    <text evidence="1">Belongs to the LysR transcriptional regulatory family.</text>
</comment>
<dbReference type="GO" id="GO:0043565">
    <property type="term" value="F:sequence-specific DNA binding"/>
    <property type="evidence" value="ECO:0007669"/>
    <property type="project" value="TreeGrafter"/>
</dbReference>
<dbReference type="Gene3D" id="1.10.10.10">
    <property type="entry name" value="Winged helix-like DNA-binding domain superfamily/Winged helix DNA-binding domain"/>
    <property type="match status" value="1"/>
</dbReference>
<keyword evidence="6" id="KW-0614">Plasmid</keyword>
<dbReference type="InterPro" id="IPR005119">
    <property type="entry name" value="LysR_subst-bd"/>
</dbReference>
<evidence type="ECO:0000259" key="5">
    <source>
        <dbReference type="PROSITE" id="PS50931"/>
    </source>
</evidence>
<evidence type="ECO:0000256" key="2">
    <source>
        <dbReference type="ARBA" id="ARBA00023015"/>
    </source>
</evidence>
<evidence type="ECO:0000256" key="3">
    <source>
        <dbReference type="ARBA" id="ARBA00023125"/>
    </source>
</evidence>
<dbReference type="PANTHER" id="PTHR30537:SF74">
    <property type="entry name" value="HTH-TYPE TRANSCRIPTIONAL REGULATOR TRPI"/>
    <property type="match status" value="1"/>
</dbReference>
<dbReference type="Pfam" id="PF03466">
    <property type="entry name" value="LysR_substrate"/>
    <property type="match status" value="1"/>
</dbReference>
<keyword evidence="7" id="KW-1185">Reference proteome</keyword>
<protein>
    <submittedName>
        <fullName evidence="6">Transcriptional regulator GcvA</fullName>
    </submittedName>
</protein>
<organism evidence="6 7">
    <name type="scientific">Azospirillum oryzae</name>
    <dbReference type="NCBI Taxonomy" id="286727"/>
    <lineage>
        <taxon>Bacteria</taxon>
        <taxon>Pseudomonadati</taxon>
        <taxon>Pseudomonadota</taxon>
        <taxon>Alphaproteobacteria</taxon>
        <taxon>Rhodospirillales</taxon>
        <taxon>Azospirillaceae</taxon>
        <taxon>Azospirillum</taxon>
    </lineage>
</organism>
<dbReference type="SUPFAM" id="SSF53850">
    <property type="entry name" value="Periplasmic binding protein-like II"/>
    <property type="match status" value="1"/>
</dbReference>
<dbReference type="PANTHER" id="PTHR30537">
    <property type="entry name" value="HTH-TYPE TRANSCRIPTIONAL REGULATOR"/>
    <property type="match status" value="1"/>
</dbReference>
<dbReference type="FunFam" id="3.40.190.10:FF:000017">
    <property type="entry name" value="Glycine cleavage system transcriptional activator"/>
    <property type="match status" value="1"/>
</dbReference>
<keyword evidence="3" id="KW-0238">DNA-binding</keyword>
<dbReference type="Proteomes" id="UP000509702">
    <property type="component" value="Plasmid unnamed6"/>
</dbReference>
<sequence length="291" mass="32681">MDRLPPLNAVRAFEAAARLMSIRKAAAELFVTAGAVSRQVKVLEDFLGIELFSRGHRAVALTPVGERYFAEVSRHLAGLRNATTHLVEDKGRRTLKLRAYTTFAMRWLIPRLASFHGLYPDIDVRLSASLDAVDFEREDVDAAVRLGSGSWQGLQADRLFRNLLVPVCSPRLVEKRALRQPAELGNVLLLHSLARPDDWAKWLDAAGVEGVSAYTGIKYESSAMSYQAAMEGHGVAIAQKALVEEDLAQGRLCQPFGFELDMADFTYYFVFPIGRERKRELEVFRQWLKTQ</sequence>
<keyword evidence="4" id="KW-0804">Transcription</keyword>
<dbReference type="Pfam" id="PF00126">
    <property type="entry name" value="HTH_1"/>
    <property type="match status" value="1"/>
</dbReference>
<evidence type="ECO:0000313" key="6">
    <source>
        <dbReference type="EMBL" id="QKS53947.1"/>
    </source>
</evidence>
<dbReference type="NCBIfam" id="NF008352">
    <property type="entry name" value="PRK11139.1"/>
    <property type="match status" value="1"/>
</dbReference>
<dbReference type="CDD" id="cd08432">
    <property type="entry name" value="PBP2_GcdR_TrpI_HvrB_AmpR_like"/>
    <property type="match status" value="1"/>
</dbReference>
<dbReference type="GO" id="GO:0003700">
    <property type="term" value="F:DNA-binding transcription factor activity"/>
    <property type="evidence" value="ECO:0007669"/>
    <property type="project" value="InterPro"/>
</dbReference>
<dbReference type="AlphaFoldDB" id="A0A6N1ATY2"/>
<gene>
    <name evidence="6" type="primary">gcvA</name>
    <name evidence="6" type="ORF">HUE56_25995</name>
</gene>
<evidence type="ECO:0000313" key="7">
    <source>
        <dbReference type="Proteomes" id="UP000509702"/>
    </source>
</evidence>
<proteinExistence type="inferred from homology"/>
<dbReference type="KEGG" id="aoz:HUE56_25995"/>
<reference evidence="6 7" key="1">
    <citation type="submission" date="2020-06" db="EMBL/GenBank/DDBJ databases">
        <title>Complete genome of Azosprillum oryzae KACC14407.</title>
        <authorList>
            <person name="Kim M."/>
            <person name="Park Y.-J."/>
            <person name="Shin J.-H."/>
        </authorList>
    </citation>
    <scope>NUCLEOTIDE SEQUENCE [LARGE SCALE GENOMIC DNA]</scope>
    <source>
        <strain evidence="6 7">KACC 14407</strain>
        <plasmid evidence="6 7">unnamed6</plasmid>
    </source>
</reference>
<geneLocation type="plasmid" evidence="6 7">
    <name>unnamed6</name>
</geneLocation>
<dbReference type="FunFam" id="1.10.10.10:FF:000038">
    <property type="entry name" value="Glycine cleavage system transcriptional activator"/>
    <property type="match status" value="1"/>
</dbReference>
<dbReference type="Gene3D" id="3.40.190.10">
    <property type="entry name" value="Periplasmic binding protein-like II"/>
    <property type="match status" value="2"/>
</dbReference>
<feature type="domain" description="HTH lysR-type" evidence="5">
    <location>
        <begin position="5"/>
        <end position="62"/>
    </location>
</feature>
<dbReference type="EMBL" id="CP054621">
    <property type="protein sequence ID" value="QKS53947.1"/>
    <property type="molecule type" value="Genomic_DNA"/>
</dbReference>
<dbReference type="RefSeq" id="WP_149199600.1">
    <property type="nucleotide sequence ID" value="NZ_BSOV01000002.1"/>
</dbReference>
<evidence type="ECO:0000256" key="1">
    <source>
        <dbReference type="ARBA" id="ARBA00009437"/>
    </source>
</evidence>
<dbReference type="PRINTS" id="PR00039">
    <property type="entry name" value="HTHLYSR"/>
</dbReference>